<evidence type="ECO:0000256" key="2">
    <source>
        <dbReference type="SAM" id="Phobius"/>
    </source>
</evidence>
<reference evidence="3" key="1">
    <citation type="submission" date="2019-09" db="EMBL/GenBank/DDBJ databases">
        <authorList>
            <person name="Teo W.F.A."/>
            <person name="Duangmal K."/>
        </authorList>
    </citation>
    <scope>NUCLEOTIDE SEQUENCE [LARGE SCALE GENOMIC DNA]</scope>
    <source>
        <strain evidence="3">K81G1</strain>
    </source>
</reference>
<feature type="transmembrane region" description="Helical" evidence="2">
    <location>
        <begin position="46"/>
        <end position="70"/>
    </location>
</feature>
<accession>A0A5N0V770</accession>
<keyword evidence="4" id="KW-1185">Reference proteome</keyword>
<name>A0A5N0V770_9PSEU</name>
<evidence type="ECO:0000313" key="3">
    <source>
        <dbReference type="EMBL" id="KAA9161875.1"/>
    </source>
</evidence>
<dbReference type="AlphaFoldDB" id="A0A5N0V770"/>
<sequence length="166" mass="17489">MDTNAYVAFLVVGVLLVAIDGQFIYHSGKRYLRNTQGNPEAGASMTRLVTVLFHLVVLGALALLSTIGFPGGSSLPSVVGRIGVMLLVLALAHAITLGVLARVREEQVVEEMHTRGRGVDPRAQAPIDRQLSEPVVSPVPGQEGRNPQVSPSVEQGGPYSTGGNLV</sequence>
<evidence type="ECO:0000256" key="1">
    <source>
        <dbReference type="SAM" id="MobiDB-lite"/>
    </source>
</evidence>
<dbReference type="EMBL" id="VMNW02000015">
    <property type="protein sequence ID" value="KAA9161875.1"/>
    <property type="molecule type" value="Genomic_DNA"/>
</dbReference>
<evidence type="ECO:0000313" key="4">
    <source>
        <dbReference type="Proteomes" id="UP000319769"/>
    </source>
</evidence>
<feature type="transmembrane region" description="Helical" evidence="2">
    <location>
        <begin position="82"/>
        <end position="103"/>
    </location>
</feature>
<comment type="caution">
    <text evidence="3">The sequence shown here is derived from an EMBL/GenBank/DDBJ whole genome shotgun (WGS) entry which is preliminary data.</text>
</comment>
<dbReference type="RefSeq" id="WP_144750204.1">
    <property type="nucleotide sequence ID" value="NZ_VMNW02000015.1"/>
</dbReference>
<protein>
    <submittedName>
        <fullName evidence="3">Uncharacterized protein</fullName>
    </submittedName>
</protein>
<keyword evidence="2" id="KW-0472">Membrane</keyword>
<feature type="transmembrane region" description="Helical" evidence="2">
    <location>
        <begin position="6"/>
        <end position="25"/>
    </location>
</feature>
<dbReference type="OrthoDB" id="3693726at2"/>
<keyword evidence="2" id="KW-1133">Transmembrane helix</keyword>
<organism evidence="3 4">
    <name type="scientific">Amycolatopsis acidicola</name>
    <dbReference type="NCBI Taxonomy" id="2596893"/>
    <lineage>
        <taxon>Bacteria</taxon>
        <taxon>Bacillati</taxon>
        <taxon>Actinomycetota</taxon>
        <taxon>Actinomycetes</taxon>
        <taxon>Pseudonocardiales</taxon>
        <taxon>Pseudonocardiaceae</taxon>
        <taxon>Amycolatopsis</taxon>
    </lineage>
</organism>
<proteinExistence type="predicted"/>
<gene>
    <name evidence="3" type="ORF">FPZ12_013535</name>
</gene>
<feature type="region of interest" description="Disordered" evidence="1">
    <location>
        <begin position="112"/>
        <end position="166"/>
    </location>
</feature>
<dbReference type="Proteomes" id="UP000319769">
    <property type="component" value="Unassembled WGS sequence"/>
</dbReference>
<keyword evidence="2" id="KW-0812">Transmembrane</keyword>